<dbReference type="InterPro" id="IPR009056">
    <property type="entry name" value="Cyt_c-like_dom"/>
</dbReference>
<dbReference type="GO" id="GO:0046872">
    <property type="term" value="F:metal ion binding"/>
    <property type="evidence" value="ECO:0007669"/>
    <property type="project" value="UniProtKB-KW"/>
</dbReference>
<dbReference type="OrthoDB" id="9808603at2"/>
<dbReference type="Gene3D" id="1.10.760.10">
    <property type="entry name" value="Cytochrome c-like domain"/>
    <property type="match status" value="2"/>
</dbReference>
<gene>
    <name evidence="6" type="ORF">DEW08_06900</name>
</gene>
<dbReference type="SUPFAM" id="SSF46626">
    <property type="entry name" value="Cytochrome c"/>
    <property type="match status" value="2"/>
</dbReference>
<evidence type="ECO:0000256" key="2">
    <source>
        <dbReference type="ARBA" id="ARBA00022723"/>
    </source>
</evidence>
<evidence type="ECO:0000313" key="6">
    <source>
        <dbReference type="EMBL" id="AWK87898.1"/>
    </source>
</evidence>
<keyword evidence="3 4" id="KW-0408">Iron</keyword>
<keyword evidence="2 4" id="KW-0479">Metal-binding</keyword>
<accession>A0A2S2CTT7</accession>
<dbReference type="InterPro" id="IPR050597">
    <property type="entry name" value="Cytochrome_c_Oxidase_Subunit"/>
</dbReference>
<feature type="domain" description="Cytochrome c" evidence="5">
    <location>
        <begin position="146"/>
        <end position="229"/>
    </location>
</feature>
<proteinExistence type="predicted"/>
<dbReference type="GO" id="GO:0020037">
    <property type="term" value="F:heme binding"/>
    <property type="evidence" value="ECO:0007669"/>
    <property type="project" value="InterPro"/>
</dbReference>
<dbReference type="InterPro" id="IPR036909">
    <property type="entry name" value="Cyt_c-like_dom_sf"/>
</dbReference>
<dbReference type="PROSITE" id="PS51007">
    <property type="entry name" value="CYTC"/>
    <property type="match status" value="1"/>
</dbReference>
<reference evidence="7" key="1">
    <citation type="submission" date="2018-05" db="EMBL/GenBank/DDBJ databases">
        <title>Azospirillum thermophila sp. nov., a novel isolated from hot spring.</title>
        <authorList>
            <person name="Zhao Z."/>
        </authorList>
    </citation>
    <scope>NUCLEOTIDE SEQUENCE [LARGE SCALE GENOMIC DNA]</scope>
    <source>
        <strain evidence="7">CFH 70021</strain>
    </source>
</reference>
<dbReference type="KEGG" id="azz:DEW08_06900"/>
<dbReference type="PANTHER" id="PTHR33751">
    <property type="entry name" value="CBB3-TYPE CYTOCHROME C OXIDASE SUBUNIT FIXP"/>
    <property type="match status" value="1"/>
</dbReference>
<evidence type="ECO:0000256" key="4">
    <source>
        <dbReference type="PROSITE-ProRule" id="PRU00433"/>
    </source>
</evidence>
<sequence length="253" mass="27023">MHDRILPSREAEQRRRVAPLRISLGAAVTALALSTLAPARGETPESPPDTMAERVRACAPCHGAVGEGTKDPYFPRLAGKPAGYLHNQLLAFRNGRRHYPPMNYLLEFLPEAYLKEMADHFAGLNPPLPPPSPPTVGDDILAHGRTLVTQGDASRNIPACTSCHGSTLTGMEPGIPGLLGLRPSYISAQLGGWRYGTRTALAPDCMQAVAARLTEGDVTAIAAWLSSRPAPAERRPPPRGSYALPFACGSQAH</sequence>
<name>A0A2S2CTT7_9PROT</name>
<keyword evidence="1 4" id="KW-0349">Heme</keyword>
<dbReference type="PANTHER" id="PTHR33751:SF11">
    <property type="entry name" value="BLL4483 PROTEIN"/>
    <property type="match status" value="1"/>
</dbReference>
<evidence type="ECO:0000259" key="5">
    <source>
        <dbReference type="PROSITE" id="PS51007"/>
    </source>
</evidence>
<dbReference type="Proteomes" id="UP000245629">
    <property type="component" value="Chromosome 2"/>
</dbReference>
<evidence type="ECO:0000256" key="1">
    <source>
        <dbReference type="ARBA" id="ARBA00022617"/>
    </source>
</evidence>
<dbReference type="GO" id="GO:0009055">
    <property type="term" value="F:electron transfer activity"/>
    <property type="evidence" value="ECO:0007669"/>
    <property type="project" value="InterPro"/>
</dbReference>
<evidence type="ECO:0000256" key="3">
    <source>
        <dbReference type="ARBA" id="ARBA00023004"/>
    </source>
</evidence>
<organism evidence="6 7">
    <name type="scientific">Azospirillum thermophilum</name>
    <dbReference type="NCBI Taxonomy" id="2202148"/>
    <lineage>
        <taxon>Bacteria</taxon>
        <taxon>Pseudomonadati</taxon>
        <taxon>Pseudomonadota</taxon>
        <taxon>Alphaproteobacteria</taxon>
        <taxon>Rhodospirillales</taxon>
        <taxon>Azospirillaceae</taxon>
        <taxon>Azospirillum</taxon>
    </lineage>
</organism>
<dbReference type="AlphaFoldDB" id="A0A2S2CTT7"/>
<evidence type="ECO:0000313" key="7">
    <source>
        <dbReference type="Proteomes" id="UP000245629"/>
    </source>
</evidence>
<dbReference type="EMBL" id="CP029353">
    <property type="protein sequence ID" value="AWK87898.1"/>
    <property type="molecule type" value="Genomic_DNA"/>
</dbReference>
<protein>
    <submittedName>
        <fullName evidence="6">Cytochrome C</fullName>
    </submittedName>
</protein>
<keyword evidence="7" id="KW-1185">Reference proteome</keyword>